<reference evidence="15" key="1">
    <citation type="submission" date="2025-08" db="UniProtKB">
        <authorList>
            <consortium name="RefSeq"/>
        </authorList>
    </citation>
    <scope>IDENTIFICATION</scope>
    <source>
        <tissue evidence="15">Muscle</tissue>
    </source>
</reference>
<evidence type="ECO:0000256" key="10">
    <source>
        <dbReference type="ARBA" id="ARBA00078800"/>
    </source>
</evidence>
<dbReference type="FunFam" id="1.25.10.10:FF:000547">
    <property type="entry name" value="Dynein assembly factor 5, axonemal"/>
    <property type="match status" value="1"/>
</dbReference>
<dbReference type="PANTHER" id="PTHR16216">
    <property type="entry name" value="DYNEIN ASSEMBLY FACTOR 5, AXONEMAL"/>
    <property type="match status" value="1"/>
</dbReference>
<gene>
    <name evidence="15" type="primary">DNAAF5</name>
</gene>
<comment type="similarity">
    <text evidence="7">Belongs to the DNAAF5 family.</text>
</comment>
<dbReference type="SUPFAM" id="SSF48371">
    <property type="entry name" value="ARM repeat"/>
    <property type="match status" value="1"/>
</dbReference>
<comment type="subunit">
    <text evidence="8">Interacts with DNAI2; probably involved in outer arm dynein assembly.</text>
</comment>
<evidence type="ECO:0000313" key="15">
    <source>
        <dbReference type="RefSeq" id="XP_028353865.1"/>
    </source>
</evidence>
<feature type="region of interest" description="Disordered" evidence="11">
    <location>
        <begin position="923"/>
        <end position="951"/>
    </location>
</feature>
<dbReference type="STRING" id="9755.ENSPCTP00005006655"/>
<dbReference type="Pfam" id="PF24573">
    <property type="entry name" value="HEAT_DAAF5"/>
    <property type="match status" value="1"/>
</dbReference>
<dbReference type="InParanoid" id="A0A455BXX6"/>
<evidence type="ECO:0000256" key="4">
    <source>
        <dbReference type="ARBA" id="ARBA00022794"/>
    </source>
</evidence>
<organism evidence="14 15">
    <name type="scientific">Physeter macrocephalus</name>
    <name type="common">Sperm whale</name>
    <name type="synonym">Physeter catodon</name>
    <dbReference type="NCBI Taxonomy" id="9755"/>
    <lineage>
        <taxon>Eukaryota</taxon>
        <taxon>Metazoa</taxon>
        <taxon>Chordata</taxon>
        <taxon>Craniata</taxon>
        <taxon>Vertebrata</taxon>
        <taxon>Euteleostomi</taxon>
        <taxon>Mammalia</taxon>
        <taxon>Eutheria</taxon>
        <taxon>Laurasiatheria</taxon>
        <taxon>Artiodactyla</taxon>
        <taxon>Whippomorpha</taxon>
        <taxon>Cetacea</taxon>
        <taxon>Odontoceti</taxon>
        <taxon>Physeteridae</taxon>
        <taxon>Physeter</taxon>
    </lineage>
</organism>
<dbReference type="InterPro" id="IPR057978">
    <property type="entry name" value="TPR_DAAF5"/>
</dbReference>
<feature type="domain" description="Dynein axonemal assembly factor 5 HEAT-repeat" evidence="12">
    <location>
        <begin position="345"/>
        <end position="537"/>
    </location>
</feature>
<accession>A0A455BXX6</accession>
<evidence type="ECO:0000256" key="8">
    <source>
        <dbReference type="ARBA" id="ARBA00063859"/>
    </source>
</evidence>
<name>A0A455BXX6_PHYMC</name>
<evidence type="ECO:0000256" key="11">
    <source>
        <dbReference type="SAM" id="MobiDB-lite"/>
    </source>
</evidence>
<feature type="domain" description="Dynein axonemal assembly factor 5 TPR repeats" evidence="13">
    <location>
        <begin position="38"/>
        <end position="335"/>
    </location>
</feature>
<evidence type="ECO:0000256" key="1">
    <source>
        <dbReference type="ARBA" id="ARBA00004496"/>
    </source>
</evidence>
<evidence type="ECO:0000256" key="2">
    <source>
        <dbReference type="ARBA" id="ARBA00022490"/>
    </source>
</evidence>
<comment type="function">
    <text evidence="6">Cytoplasmic protein involved in the delivery of the dynein machinery to the motile cilium. It is required for the assembly of the axonemal dynein inner and outer arms, two structures attached to the peripheral outer doublet A microtubule of the axoneme, that play a crucial role in cilium motility.</text>
</comment>
<feature type="region of interest" description="Disordered" evidence="11">
    <location>
        <begin position="862"/>
        <end position="889"/>
    </location>
</feature>
<dbReference type="Pfam" id="PF25757">
    <property type="entry name" value="TPR_DNAAF5"/>
    <property type="match status" value="1"/>
</dbReference>
<sequence>MAALVAKDPAASPDPAEAAETAEAAELSRVLSRMLPGLEADSKLSRRRALEALQRALEVARPEAPDGDPTAAAAAFQGPWARLLLPRLLRCLADPAEGCRALAVHLLDLGLRRAARPRDALPRLLPALAARLVGPEPARRPPPEACEELRLALVQLLHLAVRLSGAALAPHLDDAVRVLRCTLLDPFAAVRRESCECAAGLARATPDHFHMQSESLIGPLMQSISHQHWKVRVAVIEATGVVIQFGSGKSVDDVLPHFAQRLFDDVPQVRQAVTRVVGGWLLSLRDRYSFFHRLIPLLLSAFDDEIPEIACGAAGLWEQVGLRWQMENEEELQDKLDFAGPPPAHHPSPGSRPGLGCRELVFRNLSKILPAICHDITDWVVGTRVKSAQLLAVLLLHAEAHITQHLEPVLRTLLRACADEEEAVVRSCTRSAELIGTFVSPEVFLKLLLSALRKSPSPSGLLVLASVIRGCPREALRPHVKVIAVELAHAHICQGSENRLYGERLLQCVQAVVSVSREDCRGAGVPLVEVLVTVLALWGPAGLGAEVQETLAELAAVESMDAIQDLFRAHVGPLLEWLAASHQDWTGHSKELLQFDVVLTHSGPALGEALPQLVPILRSCLQPARDPPMRLKLFSTLTGLLLGARETVDSQGQFHGYLDTLIKDVFVPNLQWHAGRTAAAVRTAAVSCLWALVSSGVLSDEQIQEVQEMLMPQILTTLEEDSQMTRLISCRIINVFLKTSDGVIDPDKFIKIYPELLKRLDDVSNEVRLAATSTLVTWLECVSNEAGKCYYQSNIQHLYRELLVYLDDPESAIQDAVLGCRKAKNEGHVSYPLNHHRRPAEGLATRSLEALRRRTDRQAGACPLHALGSSSPDGQDEGPGSPAEGPGWNSRCFILQKPQALHPRAPKGLEVDSSRPWGCGGRGVTASSCPLRTPPRPGWARASTPGVTQGSSLSVAMTDLRSRAPGT</sequence>
<dbReference type="InterPro" id="IPR052623">
    <property type="entry name" value="DAAF5"/>
</dbReference>
<keyword evidence="5" id="KW-0007">Acetylation</keyword>
<keyword evidence="14" id="KW-1185">Reference proteome</keyword>
<dbReference type="GO" id="GO:0036159">
    <property type="term" value="P:inner dynein arm assembly"/>
    <property type="evidence" value="ECO:0007669"/>
    <property type="project" value="TreeGrafter"/>
</dbReference>
<keyword evidence="3" id="KW-0677">Repeat</keyword>
<dbReference type="KEGG" id="pcad:102985543"/>
<dbReference type="FunCoup" id="A0A455BXX6">
    <property type="interactions" value="2065"/>
</dbReference>
<dbReference type="GO" id="GO:0045505">
    <property type="term" value="F:dynein intermediate chain binding"/>
    <property type="evidence" value="ECO:0007669"/>
    <property type="project" value="TreeGrafter"/>
</dbReference>
<dbReference type="GeneID" id="102985543"/>
<evidence type="ECO:0000256" key="9">
    <source>
        <dbReference type="ARBA" id="ARBA00073725"/>
    </source>
</evidence>
<evidence type="ECO:0000256" key="6">
    <source>
        <dbReference type="ARBA" id="ARBA00055740"/>
    </source>
</evidence>
<dbReference type="GO" id="GO:0036158">
    <property type="term" value="P:outer dynein arm assembly"/>
    <property type="evidence" value="ECO:0007669"/>
    <property type="project" value="TreeGrafter"/>
</dbReference>
<keyword evidence="2" id="KW-0963">Cytoplasm</keyword>
<dbReference type="InterPro" id="IPR011989">
    <property type="entry name" value="ARM-like"/>
</dbReference>
<evidence type="ECO:0000313" key="14">
    <source>
        <dbReference type="Proteomes" id="UP000248484"/>
    </source>
</evidence>
<dbReference type="Proteomes" id="UP000248484">
    <property type="component" value="Chromosome 14"/>
</dbReference>
<keyword evidence="4" id="KW-0970">Cilium biogenesis/degradation</keyword>
<dbReference type="Gene3D" id="1.25.10.10">
    <property type="entry name" value="Leucine-rich Repeat Variant"/>
    <property type="match status" value="3"/>
</dbReference>
<evidence type="ECO:0000259" key="13">
    <source>
        <dbReference type="Pfam" id="PF25757"/>
    </source>
</evidence>
<dbReference type="CTD" id="54919"/>
<evidence type="ECO:0000256" key="5">
    <source>
        <dbReference type="ARBA" id="ARBA00022990"/>
    </source>
</evidence>
<evidence type="ECO:0000256" key="7">
    <source>
        <dbReference type="ARBA" id="ARBA00061384"/>
    </source>
</evidence>
<evidence type="ECO:0000259" key="12">
    <source>
        <dbReference type="Pfam" id="PF24573"/>
    </source>
</evidence>
<feature type="region of interest" description="Disordered" evidence="11">
    <location>
        <begin position="1"/>
        <end position="23"/>
    </location>
</feature>
<dbReference type="AlphaFoldDB" id="A0A455BXX6"/>
<dbReference type="OrthoDB" id="413572at2759"/>
<dbReference type="InterPro" id="IPR016024">
    <property type="entry name" value="ARM-type_fold"/>
</dbReference>
<dbReference type="GO" id="GO:0005737">
    <property type="term" value="C:cytoplasm"/>
    <property type="evidence" value="ECO:0007669"/>
    <property type="project" value="UniProtKB-SubCell"/>
</dbReference>
<dbReference type="PANTHER" id="PTHR16216:SF2">
    <property type="entry name" value="DYNEIN AXONEMAL ASSEMBLY FACTOR 5"/>
    <property type="match status" value="1"/>
</dbReference>
<evidence type="ECO:0000256" key="3">
    <source>
        <dbReference type="ARBA" id="ARBA00022737"/>
    </source>
</evidence>
<protein>
    <recommendedName>
        <fullName evidence="9">Dynein axonemal assembly factor 5</fullName>
    </recommendedName>
    <alternativeName>
        <fullName evidence="10">HEAT repeat-containing protein 2</fullName>
    </alternativeName>
</protein>
<dbReference type="FunFam" id="1.25.10.10:FF:001468">
    <property type="entry name" value="Dynein, axonemal, assembly factor 5"/>
    <property type="match status" value="1"/>
</dbReference>
<proteinExistence type="inferred from homology"/>
<comment type="subcellular location">
    <subcellularLocation>
        <location evidence="1">Cytoplasm</location>
    </subcellularLocation>
</comment>
<dbReference type="RefSeq" id="XP_028353865.1">
    <property type="nucleotide sequence ID" value="XM_028498064.1"/>
</dbReference>
<dbReference type="InterPro" id="IPR056497">
    <property type="entry name" value="HEAT_DAAF5"/>
</dbReference>
<dbReference type="GO" id="GO:0003341">
    <property type="term" value="P:cilium movement"/>
    <property type="evidence" value="ECO:0007669"/>
    <property type="project" value="TreeGrafter"/>
</dbReference>